<organism evidence="1 2">
    <name type="scientific">Strongylus vulgaris</name>
    <name type="common">Blood worm</name>
    <dbReference type="NCBI Taxonomy" id="40348"/>
    <lineage>
        <taxon>Eukaryota</taxon>
        <taxon>Metazoa</taxon>
        <taxon>Ecdysozoa</taxon>
        <taxon>Nematoda</taxon>
        <taxon>Chromadorea</taxon>
        <taxon>Rhabditida</taxon>
        <taxon>Rhabditina</taxon>
        <taxon>Rhabditomorpha</taxon>
        <taxon>Strongyloidea</taxon>
        <taxon>Strongylidae</taxon>
        <taxon>Strongylus</taxon>
    </lineage>
</organism>
<gene>
    <name evidence="1" type="ORF">SVUK_LOCUS9834</name>
</gene>
<protein>
    <submittedName>
        <fullName evidence="1">Uncharacterized protein</fullName>
    </submittedName>
</protein>
<reference evidence="1 2" key="1">
    <citation type="submission" date="2018-11" db="EMBL/GenBank/DDBJ databases">
        <authorList>
            <consortium name="Pathogen Informatics"/>
        </authorList>
    </citation>
    <scope>NUCLEOTIDE SEQUENCE [LARGE SCALE GENOMIC DNA]</scope>
</reference>
<dbReference type="Proteomes" id="UP000270094">
    <property type="component" value="Unassembled WGS sequence"/>
</dbReference>
<evidence type="ECO:0000313" key="1">
    <source>
        <dbReference type="EMBL" id="VDM74836.1"/>
    </source>
</evidence>
<dbReference type="AlphaFoldDB" id="A0A3P7IWW1"/>
<keyword evidence="2" id="KW-1185">Reference proteome</keyword>
<proteinExistence type="predicted"/>
<dbReference type="EMBL" id="UYYB01094678">
    <property type="protein sequence ID" value="VDM74836.1"/>
    <property type="molecule type" value="Genomic_DNA"/>
</dbReference>
<accession>A0A3P7IWW1</accession>
<sequence length="43" mass="5207">MSREQWDLECRGYGIQTSKFPYLADPERRRLLEEGQQQQGYSR</sequence>
<name>A0A3P7IWW1_STRVU</name>
<evidence type="ECO:0000313" key="2">
    <source>
        <dbReference type="Proteomes" id="UP000270094"/>
    </source>
</evidence>